<dbReference type="InterPro" id="IPR013785">
    <property type="entry name" value="Aldolase_TIM"/>
</dbReference>
<dbReference type="PANTHER" id="PTHR12128">
    <property type="entry name" value="DIHYDRODIPICOLINATE SYNTHASE"/>
    <property type="match status" value="1"/>
</dbReference>
<accession>A0ABS4A994</accession>
<dbReference type="EMBL" id="JAGIZB010000002">
    <property type="protein sequence ID" value="MBP0443571.1"/>
    <property type="molecule type" value="Genomic_DNA"/>
</dbReference>
<dbReference type="SMART" id="SM01130">
    <property type="entry name" value="DHDPS"/>
    <property type="match status" value="1"/>
</dbReference>
<dbReference type="SUPFAM" id="SSF51569">
    <property type="entry name" value="Aldolase"/>
    <property type="match status" value="1"/>
</dbReference>
<proteinExistence type="inferred from homology"/>
<keyword evidence="4" id="KW-1185">Reference proteome</keyword>
<dbReference type="PANTHER" id="PTHR12128:SF66">
    <property type="entry name" value="4-HYDROXY-2-OXOGLUTARATE ALDOLASE, MITOCHONDRIAL"/>
    <property type="match status" value="1"/>
</dbReference>
<evidence type="ECO:0000256" key="1">
    <source>
        <dbReference type="ARBA" id="ARBA00007592"/>
    </source>
</evidence>
<dbReference type="CDD" id="cd00408">
    <property type="entry name" value="DHDPS-like"/>
    <property type="match status" value="1"/>
</dbReference>
<name>A0ABS4A994_9PROT</name>
<keyword evidence="2" id="KW-0456">Lyase</keyword>
<sequence>MDAFPQDRSALLRSLFPEGVPLLWSPSLFFYDRQGNTDRARQAAHLDFMAPHVKGLLIPGSTGDAWEMSDDEALAALDLAIDFAVPRGIDLLGGVLRPDMRSMGDLLDRMVRLVCDRAGTESVPRAFAACRLRGITIAPPTTPEPLSQAALADALSPLLGRGLPMALYQLPQVTGNRMSPELLASLAARFPNFILFKDSGGTDEVALSGLLPPGLVMLRGAEGSYARWHAASGGPYQGFLLSTANAFPGQLSAILGALGAGQGREAEAESERLSAVVAEAFAAVGGLGHGNAFTNANKALAHGMAFGAQAGTAPPPRLHAGTALPRAVVDQVLDSLRRNGLLPEHGYCAREEALSPGP</sequence>
<dbReference type="Pfam" id="PF00701">
    <property type="entry name" value="DHDPS"/>
    <property type="match status" value="1"/>
</dbReference>
<dbReference type="InterPro" id="IPR002220">
    <property type="entry name" value="DapA-like"/>
</dbReference>
<comment type="similarity">
    <text evidence="1">Belongs to the DapA family.</text>
</comment>
<evidence type="ECO:0000256" key="2">
    <source>
        <dbReference type="ARBA" id="ARBA00023239"/>
    </source>
</evidence>
<dbReference type="Proteomes" id="UP000681594">
    <property type="component" value="Unassembled WGS sequence"/>
</dbReference>
<protein>
    <submittedName>
        <fullName evidence="3">Dihydrodipicolinate synthase family protein</fullName>
    </submittedName>
</protein>
<reference evidence="3 4" key="1">
    <citation type="submission" date="2021-03" db="EMBL/GenBank/DDBJ databases">
        <authorList>
            <person name="So Y."/>
        </authorList>
    </citation>
    <scope>NUCLEOTIDE SEQUENCE [LARGE SCALE GENOMIC DNA]</scope>
    <source>
        <strain evidence="3 4">SSH11</strain>
    </source>
</reference>
<evidence type="ECO:0000313" key="3">
    <source>
        <dbReference type="EMBL" id="MBP0443571.1"/>
    </source>
</evidence>
<dbReference type="Gene3D" id="3.20.20.70">
    <property type="entry name" value="Aldolase class I"/>
    <property type="match status" value="1"/>
</dbReference>
<organism evidence="3 4">
    <name type="scientific">Pararoseomonas baculiformis</name>
    <dbReference type="NCBI Taxonomy" id="2820812"/>
    <lineage>
        <taxon>Bacteria</taxon>
        <taxon>Pseudomonadati</taxon>
        <taxon>Pseudomonadota</taxon>
        <taxon>Alphaproteobacteria</taxon>
        <taxon>Acetobacterales</taxon>
        <taxon>Acetobacteraceae</taxon>
        <taxon>Pararoseomonas</taxon>
    </lineage>
</organism>
<evidence type="ECO:0000313" key="4">
    <source>
        <dbReference type="Proteomes" id="UP000681594"/>
    </source>
</evidence>
<comment type="caution">
    <text evidence="3">The sequence shown here is derived from an EMBL/GenBank/DDBJ whole genome shotgun (WGS) entry which is preliminary data.</text>
</comment>
<gene>
    <name evidence="3" type="ORF">J8J14_02160</name>
</gene>